<accession>A0A139KUD6</accession>
<reference evidence="1 2" key="1">
    <citation type="submission" date="2016-02" db="EMBL/GenBank/DDBJ databases">
        <authorList>
            <person name="Wen L."/>
            <person name="He K."/>
            <person name="Yang H."/>
        </authorList>
    </citation>
    <scope>NUCLEOTIDE SEQUENCE [LARGE SCALE GENOMIC DNA]</scope>
    <source>
        <strain evidence="1 2">KLE1704</strain>
    </source>
</reference>
<comment type="caution">
    <text evidence="1">The sequence shown here is derived from an EMBL/GenBank/DDBJ whole genome shotgun (WGS) entry which is preliminary data.</text>
</comment>
<proteinExistence type="predicted"/>
<dbReference type="PATRIC" id="fig|329854.7.peg.4541"/>
<protein>
    <submittedName>
        <fullName evidence="1">Uncharacterized protein</fullName>
    </submittedName>
</protein>
<evidence type="ECO:0000313" key="2">
    <source>
        <dbReference type="Proteomes" id="UP000070319"/>
    </source>
</evidence>
<dbReference type="Proteomes" id="UP000070319">
    <property type="component" value="Unassembled WGS sequence"/>
</dbReference>
<evidence type="ECO:0000313" key="1">
    <source>
        <dbReference type="EMBL" id="KXT42822.1"/>
    </source>
</evidence>
<dbReference type="EMBL" id="LTDF01000163">
    <property type="protein sequence ID" value="KXT42822.1"/>
    <property type="molecule type" value="Genomic_DNA"/>
</dbReference>
<organism evidence="1">
    <name type="scientific">Bacteroides intestinalis</name>
    <dbReference type="NCBI Taxonomy" id="329854"/>
    <lineage>
        <taxon>Bacteria</taxon>
        <taxon>Pseudomonadati</taxon>
        <taxon>Bacteroidota</taxon>
        <taxon>Bacteroidia</taxon>
        <taxon>Bacteroidales</taxon>
        <taxon>Bacteroidaceae</taxon>
        <taxon>Bacteroides</taxon>
    </lineage>
</organism>
<name>A0A139KUD6_9BACE</name>
<sequence>MSHSELNKELEEIEGAKRVISPQAGLGVKADKVVNHQQEYWL</sequence>
<gene>
    <name evidence="1" type="ORF">HMPREF2531_04465</name>
</gene>
<dbReference type="AlphaFoldDB" id="A0A139KUD6"/>